<evidence type="ECO:0000256" key="1">
    <source>
        <dbReference type="SAM" id="MobiDB-lite"/>
    </source>
</evidence>
<proteinExistence type="predicted"/>
<dbReference type="EMBL" id="SLWQ01000007">
    <property type="protein sequence ID" value="TCO38722.1"/>
    <property type="molecule type" value="Genomic_DNA"/>
</dbReference>
<name>A0A4R2I484_9GAMM</name>
<accession>A0A4R2I484</accession>
<gene>
    <name evidence="2" type="ORF">EV148_1076</name>
</gene>
<comment type="caution">
    <text evidence="2">The sequence shown here is derived from an EMBL/GenBank/DDBJ whole genome shotgun (WGS) entry which is preliminary data.</text>
</comment>
<keyword evidence="3" id="KW-1185">Reference proteome</keyword>
<organism evidence="2 3">
    <name type="scientific">Dokdonella fugitiva</name>
    <dbReference type="NCBI Taxonomy" id="328517"/>
    <lineage>
        <taxon>Bacteria</taxon>
        <taxon>Pseudomonadati</taxon>
        <taxon>Pseudomonadota</taxon>
        <taxon>Gammaproteobacteria</taxon>
        <taxon>Lysobacterales</taxon>
        <taxon>Rhodanobacteraceae</taxon>
        <taxon>Dokdonella</taxon>
    </lineage>
</organism>
<reference evidence="2 3" key="1">
    <citation type="journal article" date="2015" name="Stand. Genomic Sci.">
        <title>Genomic Encyclopedia of Bacterial and Archaeal Type Strains, Phase III: the genomes of soil and plant-associated and newly described type strains.</title>
        <authorList>
            <person name="Whitman W.B."/>
            <person name="Woyke T."/>
            <person name="Klenk H.P."/>
            <person name="Zhou Y."/>
            <person name="Lilburn T.G."/>
            <person name="Beck B.J."/>
            <person name="De Vos P."/>
            <person name="Vandamme P."/>
            <person name="Eisen J.A."/>
            <person name="Garrity G."/>
            <person name="Hugenholtz P."/>
            <person name="Kyrpides N.C."/>
        </authorList>
    </citation>
    <scope>NUCLEOTIDE SEQUENCE [LARGE SCALE GENOMIC DNA]</scope>
    <source>
        <strain evidence="2 3">A3</strain>
    </source>
</reference>
<feature type="region of interest" description="Disordered" evidence="1">
    <location>
        <begin position="15"/>
        <end position="34"/>
    </location>
</feature>
<dbReference type="Proteomes" id="UP000294862">
    <property type="component" value="Unassembled WGS sequence"/>
</dbReference>
<dbReference type="AlphaFoldDB" id="A0A4R2I484"/>
<sequence length="34" mass="3675">MNHTIPIAVPDACAAANAKQPRRLAPTGRRIHAR</sequence>
<evidence type="ECO:0000313" key="2">
    <source>
        <dbReference type="EMBL" id="TCO38722.1"/>
    </source>
</evidence>
<protein>
    <submittedName>
        <fullName evidence="2">Uncharacterized protein</fullName>
    </submittedName>
</protein>
<evidence type="ECO:0000313" key="3">
    <source>
        <dbReference type="Proteomes" id="UP000294862"/>
    </source>
</evidence>